<proteinExistence type="predicted"/>
<sequence>MGEIWDDILSSNKEQEALAKAVEADKDRCITEHKLRHPHLCPECWPRVINRMRDRYLNSSTKEWFSGRRVFLQELDTMFAQAREKKATLDAIEQRIQAEKVDWVRDKLKSLGLASATDRPDTIKALLNGQEKPVPQLISELRTVFTNDKMDSEKLFEDFMARVSAATSPEAKIEIYVETLFQTKHDPEGAAKSQKYIDLVRNGTSVSEVITLMARDRQSQGDMKEQQQFYEKRKVELTRAKVANDAAKAKKAKVKQDKLKAAAAAAQEYDLPPCAKCEGVLDTQSLEFCPLCVTLNELYEIPECSSTYFCSDECWQSGILPHRAKAGHACAGGEGFRSAEDSEADMHAAGFCKECIHDHKVETYFCSLRCFDDNFQAHREIVHFPKRDTDGEIYEDEKDLAYTSSDRLHYRAKRIEDHWIPLDDAVREWANKLGARYNEQVPSTSKD</sequence>
<dbReference type="RefSeq" id="XP_007829720.1">
    <property type="nucleotide sequence ID" value="XM_007831529.1"/>
</dbReference>
<keyword evidence="2" id="KW-1185">Reference proteome</keyword>
<evidence type="ECO:0000313" key="1">
    <source>
        <dbReference type="EMBL" id="ETS84923.1"/>
    </source>
</evidence>
<evidence type="ECO:0008006" key="3">
    <source>
        <dbReference type="Google" id="ProtNLM"/>
    </source>
</evidence>
<name>W3XFP0_PESFW</name>
<evidence type="ECO:0000313" key="2">
    <source>
        <dbReference type="Proteomes" id="UP000030651"/>
    </source>
</evidence>
<protein>
    <recommendedName>
        <fullName evidence="3">Suppressor of anucleate metulae protein B</fullName>
    </recommendedName>
</protein>
<dbReference type="OMA" id="FSQRRAF"/>
<organism evidence="1 2">
    <name type="scientific">Pestalotiopsis fici (strain W106-1 / CGMCC3.15140)</name>
    <dbReference type="NCBI Taxonomy" id="1229662"/>
    <lineage>
        <taxon>Eukaryota</taxon>
        <taxon>Fungi</taxon>
        <taxon>Dikarya</taxon>
        <taxon>Ascomycota</taxon>
        <taxon>Pezizomycotina</taxon>
        <taxon>Sordariomycetes</taxon>
        <taxon>Xylariomycetidae</taxon>
        <taxon>Amphisphaeriales</taxon>
        <taxon>Sporocadaceae</taxon>
        <taxon>Pestalotiopsis</taxon>
    </lineage>
</organism>
<dbReference type="EMBL" id="KI912110">
    <property type="protein sequence ID" value="ETS84923.1"/>
    <property type="molecule type" value="Genomic_DNA"/>
</dbReference>
<reference evidence="2" key="1">
    <citation type="journal article" date="2015" name="BMC Genomics">
        <title>Genomic and transcriptomic analysis of the endophytic fungus Pestalotiopsis fici reveals its lifestyle and high potential for synthesis of natural products.</title>
        <authorList>
            <person name="Wang X."/>
            <person name="Zhang X."/>
            <person name="Liu L."/>
            <person name="Xiang M."/>
            <person name="Wang W."/>
            <person name="Sun X."/>
            <person name="Che Y."/>
            <person name="Guo L."/>
            <person name="Liu G."/>
            <person name="Guo L."/>
            <person name="Wang C."/>
            <person name="Yin W.B."/>
            <person name="Stadler M."/>
            <person name="Zhang X."/>
            <person name="Liu X."/>
        </authorList>
    </citation>
    <scope>NUCLEOTIDE SEQUENCE [LARGE SCALE GENOMIC DNA]</scope>
    <source>
        <strain evidence="2">W106-1 / CGMCC3.15140</strain>
    </source>
</reference>
<dbReference type="GeneID" id="19267961"/>
<dbReference type="KEGG" id="pfy:PFICI_02948"/>
<dbReference type="OrthoDB" id="5234772at2759"/>
<dbReference type="InParanoid" id="W3XFP0"/>
<accession>W3XFP0</accession>
<dbReference type="Proteomes" id="UP000030651">
    <property type="component" value="Unassembled WGS sequence"/>
</dbReference>
<dbReference type="AlphaFoldDB" id="W3XFP0"/>
<gene>
    <name evidence="1" type="ORF">PFICI_02948</name>
</gene>
<dbReference type="eggNOG" id="ENOG502RVVP">
    <property type="taxonomic scope" value="Eukaryota"/>
</dbReference>
<dbReference type="HOGENOM" id="CLU_033919_0_0_1"/>